<reference evidence="1" key="1">
    <citation type="submission" date="2022-08" db="EMBL/GenBank/DDBJ databases">
        <title>Genome Sequence of Fusarium decemcellulare.</title>
        <authorList>
            <person name="Buettner E."/>
        </authorList>
    </citation>
    <scope>NUCLEOTIDE SEQUENCE</scope>
    <source>
        <strain evidence="1">Babe19</strain>
    </source>
</reference>
<dbReference type="EMBL" id="JANRMS010000805">
    <property type="protein sequence ID" value="KAJ3534190.1"/>
    <property type="molecule type" value="Genomic_DNA"/>
</dbReference>
<accession>A0ACC1S8D7</accession>
<comment type="caution">
    <text evidence="1">The sequence shown here is derived from an EMBL/GenBank/DDBJ whole genome shotgun (WGS) entry which is preliminary data.</text>
</comment>
<dbReference type="Proteomes" id="UP001148629">
    <property type="component" value="Unassembled WGS sequence"/>
</dbReference>
<proteinExistence type="predicted"/>
<protein>
    <submittedName>
        <fullName evidence="1">Uncharacterized protein</fullName>
    </submittedName>
</protein>
<evidence type="ECO:0000313" key="1">
    <source>
        <dbReference type="EMBL" id="KAJ3534190.1"/>
    </source>
</evidence>
<name>A0ACC1S8D7_9HYPO</name>
<sequence>MSFQYQPLLEDEIRLLTIEPVRVSSGQSDFPEIVVTLENVRLAPPATPHPGQRFKGHGYTWPELTNCYDTAVLFKNGKDPLPVRQKPPTAIEDESIKNDAALPWRYPWGDFIALSYVWGPQTPRRFITVNGTNQFGVTPNLYDALIQLRRTQRIRQGFKVWIDAICINQDDLAERSKQVSRMCETYQSAWQVVTWIGPEADNSSLAMTALQWLADQSRRPEENPLEGVYQKGLSIDARPILIIPVTYRSPFKKSIYKALFKFFCREYWRRMWIIQEMANGRSDMPIMCGDRCMAFDELYRAAVVINNDQARFGRDILDTGWSRLAPKYYYVCAIDRLDLDQDTKWSSERLWKLQVALMQIQRNQKDSSADWQALVQVLLLARESNVTEEKDRVYGILGLKAVVDRVPIVPDYNIPLATSFSTFTSKFLATGDLSILRLVSRTAGPTLPPPERRLEAIPTVLRHRYVAAIVYLILDSFTDSQEPAPVGTPCIHNLPSWAVCWTCKPAPTIHLRGTYRADQGMGAPLPVYVSSDLSITVKGIILDTITSLGTSHPDEAGDRYPSNILSTHSIYGDLEATRAALWRTIVANTTFQGNSKAPESYSWLLEPRIWASSVEGVSTHGFGLQAIMSRNKELTLCDYTLEHLIFGPSPSRVWLALTSRYHSATDTQREAFSWATNVMAWRRLFGTKGGRMGLGSAAARNGDSIVILRGCNTPMILRKSGDSWTLVGECYVHGIMYGEVIADEHQVTDIRIY</sequence>
<evidence type="ECO:0000313" key="2">
    <source>
        <dbReference type="Proteomes" id="UP001148629"/>
    </source>
</evidence>
<organism evidence="1 2">
    <name type="scientific">Fusarium decemcellulare</name>
    <dbReference type="NCBI Taxonomy" id="57161"/>
    <lineage>
        <taxon>Eukaryota</taxon>
        <taxon>Fungi</taxon>
        <taxon>Dikarya</taxon>
        <taxon>Ascomycota</taxon>
        <taxon>Pezizomycotina</taxon>
        <taxon>Sordariomycetes</taxon>
        <taxon>Hypocreomycetidae</taxon>
        <taxon>Hypocreales</taxon>
        <taxon>Nectriaceae</taxon>
        <taxon>Fusarium</taxon>
        <taxon>Fusarium decemcellulare species complex</taxon>
    </lineage>
</organism>
<gene>
    <name evidence="1" type="ORF">NM208_g7644</name>
</gene>
<keyword evidence="2" id="KW-1185">Reference proteome</keyword>